<evidence type="ECO:0000256" key="1">
    <source>
        <dbReference type="ARBA" id="ARBA00009451"/>
    </source>
</evidence>
<keyword evidence="4 7" id="KW-0689">Ribosomal protein</keyword>
<keyword evidence="2 7" id="KW-0699">rRNA-binding</keyword>
<reference evidence="11 12" key="1">
    <citation type="journal article" date="2016" name="Nat. Commun.">
        <title>Thousands of microbial genomes shed light on interconnected biogeochemical processes in an aquifer system.</title>
        <authorList>
            <person name="Anantharaman K."/>
            <person name="Brown C.T."/>
            <person name="Hug L.A."/>
            <person name="Sharon I."/>
            <person name="Castelle C.J."/>
            <person name="Probst A.J."/>
            <person name="Thomas B.C."/>
            <person name="Singh A."/>
            <person name="Wilkins M.J."/>
            <person name="Karaoz U."/>
            <person name="Brodie E.L."/>
            <person name="Williams K.H."/>
            <person name="Hubbard S.S."/>
            <person name="Banfield J.F."/>
        </authorList>
    </citation>
    <scope>NUCLEOTIDE SEQUENCE [LARGE SCALE GENOMIC DNA]</scope>
</reference>
<comment type="similarity">
    <text evidence="1 7 8">Belongs to the universal ribosomal protein uL22 family.</text>
</comment>
<sequence length="120" mass="13539">MKAYLKNYRQSPRKVRLAADLIRGKKVDKALALLSFTQKRAANPVKKLLESALANAKKNSGIEKENLTVKDIQINKGIVFKRSQPRARGRAFPIRKRTSNILIVLSEQVKTQNDGKKLKA</sequence>
<evidence type="ECO:0000256" key="7">
    <source>
        <dbReference type="HAMAP-Rule" id="MF_01331"/>
    </source>
</evidence>
<dbReference type="SUPFAM" id="SSF54843">
    <property type="entry name" value="Ribosomal protein L22"/>
    <property type="match status" value="1"/>
</dbReference>
<dbReference type="GO" id="GO:0019843">
    <property type="term" value="F:rRNA binding"/>
    <property type="evidence" value="ECO:0007669"/>
    <property type="project" value="UniProtKB-UniRule"/>
</dbReference>
<dbReference type="HAMAP" id="MF_01331_B">
    <property type="entry name" value="Ribosomal_uL22_B"/>
    <property type="match status" value="1"/>
</dbReference>
<evidence type="ECO:0000256" key="10">
    <source>
        <dbReference type="RuleBase" id="RU004008"/>
    </source>
</evidence>
<keyword evidence="3 7" id="KW-0694">RNA-binding</keyword>
<dbReference type="EMBL" id="MFAC01000006">
    <property type="protein sequence ID" value="OGD67596.1"/>
    <property type="molecule type" value="Genomic_DNA"/>
</dbReference>
<keyword evidence="5 7" id="KW-0687">Ribonucleoprotein</keyword>
<dbReference type="InterPro" id="IPR047867">
    <property type="entry name" value="Ribosomal_uL22_bac/org-type"/>
</dbReference>
<evidence type="ECO:0000256" key="6">
    <source>
        <dbReference type="ARBA" id="ARBA00035207"/>
    </source>
</evidence>
<dbReference type="AlphaFoldDB" id="A0A1F5EK72"/>
<dbReference type="InterPro" id="IPR005727">
    <property type="entry name" value="Ribosomal_uL22_bac/chlpt-type"/>
</dbReference>
<dbReference type="InterPro" id="IPR001063">
    <property type="entry name" value="Ribosomal_uL22"/>
</dbReference>
<dbReference type="CDD" id="cd00336">
    <property type="entry name" value="Ribosomal_L22"/>
    <property type="match status" value="1"/>
</dbReference>
<evidence type="ECO:0000256" key="9">
    <source>
        <dbReference type="RuleBase" id="RU004006"/>
    </source>
</evidence>
<name>A0A1F5EK72_9BACT</name>
<comment type="function">
    <text evidence="7 10">This protein binds specifically to 23S rRNA; its binding is stimulated by other ribosomal proteins, e.g., L4, L17, and L20. It is important during the early stages of 50S assembly. It makes multiple contacts with different domains of the 23S rRNA in the assembled 50S subunit and ribosome.</text>
</comment>
<dbReference type="NCBIfam" id="TIGR01044">
    <property type="entry name" value="rplV_bact"/>
    <property type="match status" value="1"/>
</dbReference>
<dbReference type="InterPro" id="IPR018260">
    <property type="entry name" value="Ribosomal_uL22_CS"/>
</dbReference>
<dbReference type="STRING" id="1797580.A2Z61_01405"/>
<dbReference type="Pfam" id="PF00237">
    <property type="entry name" value="Ribosomal_L22"/>
    <property type="match status" value="1"/>
</dbReference>
<evidence type="ECO:0000256" key="3">
    <source>
        <dbReference type="ARBA" id="ARBA00022884"/>
    </source>
</evidence>
<comment type="caution">
    <text evidence="11">The sequence shown here is derived from an EMBL/GenBank/DDBJ whole genome shotgun (WGS) entry which is preliminary data.</text>
</comment>
<gene>
    <name evidence="7" type="primary">rplV</name>
    <name evidence="11" type="ORF">A2Z61_01405</name>
</gene>
<protein>
    <recommendedName>
        <fullName evidence="6 7">Large ribosomal subunit protein uL22</fullName>
    </recommendedName>
</protein>
<dbReference type="GO" id="GO:0022625">
    <property type="term" value="C:cytosolic large ribosomal subunit"/>
    <property type="evidence" value="ECO:0007669"/>
    <property type="project" value="TreeGrafter"/>
</dbReference>
<dbReference type="GO" id="GO:0003735">
    <property type="term" value="F:structural constituent of ribosome"/>
    <property type="evidence" value="ECO:0007669"/>
    <property type="project" value="InterPro"/>
</dbReference>
<organism evidence="11 12">
    <name type="scientific">Candidatus Campbellbacteria bacterium RIFCSPLOWO2_02_35_12</name>
    <dbReference type="NCBI Taxonomy" id="1797580"/>
    <lineage>
        <taxon>Bacteria</taxon>
        <taxon>Candidatus Campbelliibacteriota</taxon>
    </lineage>
</organism>
<evidence type="ECO:0000256" key="4">
    <source>
        <dbReference type="ARBA" id="ARBA00022980"/>
    </source>
</evidence>
<dbReference type="GO" id="GO:0006412">
    <property type="term" value="P:translation"/>
    <property type="evidence" value="ECO:0007669"/>
    <property type="project" value="UniProtKB-UniRule"/>
</dbReference>
<proteinExistence type="inferred from homology"/>
<dbReference type="Gene3D" id="3.90.470.10">
    <property type="entry name" value="Ribosomal protein L22/L17"/>
    <property type="match status" value="1"/>
</dbReference>
<accession>A0A1F5EK72</accession>
<dbReference type="Proteomes" id="UP000186029">
    <property type="component" value="Unassembled WGS sequence"/>
</dbReference>
<dbReference type="PANTHER" id="PTHR13501">
    <property type="entry name" value="CHLOROPLAST 50S RIBOSOMAL PROTEIN L22-RELATED"/>
    <property type="match status" value="1"/>
</dbReference>
<dbReference type="PANTHER" id="PTHR13501:SF8">
    <property type="entry name" value="LARGE RIBOSOMAL SUBUNIT PROTEIN UL22M"/>
    <property type="match status" value="1"/>
</dbReference>
<evidence type="ECO:0000256" key="5">
    <source>
        <dbReference type="ARBA" id="ARBA00023274"/>
    </source>
</evidence>
<comment type="subunit">
    <text evidence="7 9">Part of the 50S ribosomal subunit.</text>
</comment>
<comment type="function">
    <text evidence="7">The globular domain of the protein is located near the polypeptide exit tunnel on the outside of the subunit, while an extended beta-hairpin is found that lines the wall of the exit tunnel in the center of the 70S ribosome.</text>
</comment>
<dbReference type="InterPro" id="IPR036394">
    <property type="entry name" value="Ribosomal_uL22_sf"/>
</dbReference>
<evidence type="ECO:0000313" key="12">
    <source>
        <dbReference type="Proteomes" id="UP000186029"/>
    </source>
</evidence>
<dbReference type="PROSITE" id="PS00464">
    <property type="entry name" value="RIBOSOMAL_L22"/>
    <property type="match status" value="1"/>
</dbReference>
<evidence type="ECO:0000313" key="11">
    <source>
        <dbReference type="EMBL" id="OGD67596.1"/>
    </source>
</evidence>
<evidence type="ECO:0000256" key="2">
    <source>
        <dbReference type="ARBA" id="ARBA00022730"/>
    </source>
</evidence>
<evidence type="ECO:0000256" key="8">
    <source>
        <dbReference type="RuleBase" id="RU004005"/>
    </source>
</evidence>